<reference evidence="1" key="1">
    <citation type="submission" date="2018-05" db="EMBL/GenBank/DDBJ databases">
        <authorList>
            <person name="Lanie J.A."/>
            <person name="Ng W.-L."/>
            <person name="Kazmierczak K.M."/>
            <person name="Andrzejewski T.M."/>
            <person name="Davidsen T.M."/>
            <person name="Wayne K.J."/>
            <person name="Tettelin H."/>
            <person name="Glass J.I."/>
            <person name="Rusch D."/>
            <person name="Podicherti R."/>
            <person name="Tsui H.-C.T."/>
            <person name="Winkler M.E."/>
        </authorList>
    </citation>
    <scope>NUCLEOTIDE SEQUENCE</scope>
</reference>
<gene>
    <name evidence="1" type="ORF">METZ01_LOCUS66199</name>
</gene>
<protein>
    <submittedName>
        <fullName evidence="1">Uncharacterized protein</fullName>
    </submittedName>
</protein>
<evidence type="ECO:0000313" key="1">
    <source>
        <dbReference type="EMBL" id="SVA13345.1"/>
    </source>
</evidence>
<dbReference type="AlphaFoldDB" id="A0A381TB11"/>
<accession>A0A381TB11</accession>
<name>A0A381TB11_9ZZZZ</name>
<proteinExistence type="predicted"/>
<sequence length="392" mass="43309">MSLKRLIIFITLLIIVNSDIQSQPLNINVQGEIYEYATYYVSSFDIGTGGTNVQIFNYSLSSNTYPVYIKIRFKATILSPGLGINTDATIVEVETDPFQIQDGLYLDNRDLSSELTFISDNSGNQIELQGQLIEVLDPSLSEAIMQTILTSGKLSDGQYTFSVMVYGGLTENDLTLVFDDSKTFVIQSQIPITLESPGGALSDTTDNLLYTSFPVFQWSSGPPCNGCETYIRVAQFDSDVHSGLEDAIEDQRVLPSNQSEDWELIDNVNSFHYPFSGAYPLDAGSIYCWQVKISLPTTSGTEDMISPIYAFKIGQAGNIETTNVITDPLLMMLQQAIPDQFNNYFGPGMSLEGYTPSGQIEINGVTVDQSVVNNLLQQIMSQNYQINSVQVE</sequence>
<dbReference type="EMBL" id="UINC01004306">
    <property type="protein sequence ID" value="SVA13345.1"/>
    <property type="molecule type" value="Genomic_DNA"/>
</dbReference>
<organism evidence="1">
    <name type="scientific">marine metagenome</name>
    <dbReference type="NCBI Taxonomy" id="408172"/>
    <lineage>
        <taxon>unclassified sequences</taxon>
        <taxon>metagenomes</taxon>
        <taxon>ecological metagenomes</taxon>
    </lineage>
</organism>